<reference evidence="1 2" key="1">
    <citation type="journal article" date="2024" name="BMC Genomics">
        <title>De novo assembly and annotation of Popillia japonica's genome with initial clues to its potential as an invasive pest.</title>
        <authorList>
            <person name="Cucini C."/>
            <person name="Boschi S."/>
            <person name="Funari R."/>
            <person name="Cardaioli E."/>
            <person name="Iannotti N."/>
            <person name="Marturano G."/>
            <person name="Paoli F."/>
            <person name="Bruttini M."/>
            <person name="Carapelli A."/>
            <person name="Frati F."/>
            <person name="Nardi F."/>
        </authorList>
    </citation>
    <scope>NUCLEOTIDE SEQUENCE [LARGE SCALE GENOMIC DNA]</scope>
    <source>
        <strain evidence="1">DMR45628</strain>
    </source>
</reference>
<dbReference type="Proteomes" id="UP001458880">
    <property type="component" value="Unassembled WGS sequence"/>
</dbReference>
<proteinExistence type="predicted"/>
<gene>
    <name evidence="1" type="ORF">QE152_g28394</name>
</gene>
<evidence type="ECO:0000313" key="1">
    <source>
        <dbReference type="EMBL" id="KAK9704288.1"/>
    </source>
</evidence>
<organism evidence="1 2">
    <name type="scientific">Popillia japonica</name>
    <name type="common">Japanese beetle</name>
    <dbReference type="NCBI Taxonomy" id="7064"/>
    <lineage>
        <taxon>Eukaryota</taxon>
        <taxon>Metazoa</taxon>
        <taxon>Ecdysozoa</taxon>
        <taxon>Arthropoda</taxon>
        <taxon>Hexapoda</taxon>
        <taxon>Insecta</taxon>
        <taxon>Pterygota</taxon>
        <taxon>Neoptera</taxon>
        <taxon>Endopterygota</taxon>
        <taxon>Coleoptera</taxon>
        <taxon>Polyphaga</taxon>
        <taxon>Scarabaeiformia</taxon>
        <taxon>Scarabaeidae</taxon>
        <taxon>Rutelinae</taxon>
        <taxon>Popillia</taxon>
    </lineage>
</organism>
<dbReference type="EMBL" id="JASPKY010000353">
    <property type="protein sequence ID" value="KAK9704288.1"/>
    <property type="molecule type" value="Genomic_DNA"/>
</dbReference>
<comment type="caution">
    <text evidence="1">The sequence shown here is derived from an EMBL/GenBank/DDBJ whole genome shotgun (WGS) entry which is preliminary data.</text>
</comment>
<keyword evidence="2" id="KW-1185">Reference proteome</keyword>
<sequence length="117" mass="13461">MGYKLNVTSNVWVDIGAQPSCMHGWFGSTVSLVKAKLTPFCVSKKRRRTTTCRLAPDYGVGINYTTLRCYLEKKKKNYDMPFSSRLWSPFIDEEKEYIEGTPAIPDSWHRNKMTGID</sequence>
<protein>
    <submittedName>
        <fullName evidence="1">Uncharacterized protein</fullName>
    </submittedName>
</protein>
<accession>A0AAW1JJP4</accession>
<name>A0AAW1JJP4_POPJA</name>
<evidence type="ECO:0000313" key="2">
    <source>
        <dbReference type="Proteomes" id="UP001458880"/>
    </source>
</evidence>
<dbReference type="AlphaFoldDB" id="A0AAW1JJP4"/>